<dbReference type="CDD" id="cd06577">
    <property type="entry name" value="PASTA_pknB"/>
    <property type="match status" value="4"/>
</dbReference>
<dbReference type="InterPro" id="IPR005543">
    <property type="entry name" value="PASTA_dom"/>
</dbReference>
<comment type="catalytic activity">
    <reaction evidence="9">
        <text>L-seryl-[protein] + ATP = O-phospho-L-seryl-[protein] + ADP + H(+)</text>
        <dbReference type="Rhea" id="RHEA:17989"/>
        <dbReference type="Rhea" id="RHEA-COMP:9863"/>
        <dbReference type="Rhea" id="RHEA-COMP:11604"/>
        <dbReference type="ChEBI" id="CHEBI:15378"/>
        <dbReference type="ChEBI" id="CHEBI:29999"/>
        <dbReference type="ChEBI" id="CHEBI:30616"/>
        <dbReference type="ChEBI" id="CHEBI:83421"/>
        <dbReference type="ChEBI" id="CHEBI:456216"/>
        <dbReference type="EC" id="2.7.11.1"/>
    </reaction>
</comment>
<evidence type="ECO:0000256" key="6">
    <source>
        <dbReference type="ARBA" id="ARBA00022777"/>
    </source>
</evidence>
<evidence type="ECO:0000256" key="2">
    <source>
        <dbReference type="ARBA" id="ARBA00022527"/>
    </source>
</evidence>
<dbReference type="SMART" id="SM00740">
    <property type="entry name" value="PASTA"/>
    <property type="match status" value="4"/>
</dbReference>
<evidence type="ECO:0000256" key="5">
    <source>
        <dbReference type="ARBA" id="ARBA00022741"/>
    </source>
</evidence>
<dbReference type="EMBL" id="JAVREL010000011">
    <property type="protein sequence ID" value="MDT0344826.1"/>
    <property type="molecule type" value="Genomic_DNA"/>
</dbReference>
<dbReference type="Proteomes" id="UP001183246">
    <property type="component" value="Unassembled WGS sequence"/>
</dbReference>
<evidence type="ECO:0000256" key="7">
    <source>
        <dbReference type="ARBA" id="ARBA00022840"/>
    </source>
</evidence>
<evidence type="ECO:0000256" key="10">
    <source>
        <dbReference type="PROSITE-ProRule" id="PRU10141"/>
    </source>
</evidence>
<feature type="domain" description="PASTA" evidence="13">
    <location>
        <begin position="421"/>
        <end position="487"/>
    </location>
</feature>
<gene>
    <name evidence="14" type="primary">pknB</name>
    <name evidence="14" type="ORF">RM590_19745</name>
</gene>
<keyword evidence="15" id="KW-1185">Reference proteome</keyword>
<dbReference type="CDD" id="cd14014">
    <property type="entry name" value="STKc_PknB_like"/>
    <property type="match status" value="1"/>
</dbReference>
<dbReference type="Pfam" id="PF00069">
    <property type="entry name" value="Pkinase"/>
    <property type="match status" value="1"/>
</dbReference>
<dbReference type="Gene3D" id="1.10.510.10">
    <property type="entry name" value="Transferase(Phosphotransferase) domain 1"/>
    <property type="match status" value="1"/>
</dbReference>
<dbReference type="PANTHER" id="PTHR43289:SF6">
    <property type="entry name" value="SERINE_THREONINE-PROTEIN KINASE NEKL-3"/>
    <property type="match status" value="1"/>
</dbReference>
<comment type="caution">
    <text evidence="14">The sequence shown here is derived from an EMBL/GenBank/DDBJ whole genome shotgun (WGS) entry which is preliminary data.</text>
</comment>
<evidence type="ECO:0000313" key="14">
    <source>
        <dbReference type="EMBL" id="MDT0344826.1"/>
    </source>
</evidence>
<evidence type="ECO:0000256" key="11">
    <source>
        <dbReference type="SAM" id="MobiDB-lite"/>
    </source>
</evidence>
<dbReference type="RefSeq" id="WP_311705950.1">
    <property type="nucleotide sequence ID" value="NZ_JAVREL010000011.1"/>
</dbReference>
<feature type="compositionally biased region" description="Acidic residues" evidence="11">
    <location>
        <begin position="500"/>
        <end position="509"/>
    </location>
</feature>
<protein>
    <recommendedName>
        <fullName evidence="1">non-specific serine/threonine protein kinase</fullName>
        <ecNumber evidence="1">2.7.11.1</ecNumber>
    </recommendedName>
</protein>
<dbReference type="InterPro" id="IPR008271">
    <property type="entry name" value="Ser/Thr_kinase_AS"/>
</dbReference>
<dbReference type="EC" id="2.7.11.1" evidence="1"/>
<evidence type="ECO:0000256" key="4">
    <source>
        <dbReference type="ARBA" id="ARBA00022737"/>
    </source>
</evidence>
<dbReference type="Gene3D" id="3.30.10.20">
    <property type="match status" value="4"/>
</dbReference>
<feature type="domain" description="PASTA" evidence="13">
    <location>
        <begin position="354"/>
        <end position="420"/>
    </location>
</feature>
<feature type="domain" description="Protein kinase" evidence="12">
    <location>
        <begin position="11"/>
        <end position="277"/>
    </location>
</feature>
<feature type="binding site" evidence="10">
    <location>
        <position position="40"/>
    </location>
    <ligand>
        <name>ATP</name>
        <dbReference type="ChEBI" id="CHEBI:30616"/>
    </ligand>
</feature>
<feature type="region of interest" description="Disordered" evidence="11">
    <location>
        <begin position="286"/>
        <end position="318"/>
    </location>
</feature>
<dbReference type="Gene3D" id="3.30.200.20">
    <property type="entry name" value="Phosphorylase Kinase, domain 1"/>
    <property type="match status" value="1"/>
</dbReference>
<proteinExistence type="predicted"/>
<dbReference type="InterPro" id="IPR000719">
    <property type="entry name" value="Prot_kinase_dom"/>
</dbReference>
<feature type="domain" description="PASTA" evidence="13">
    <location>
        <begin position="510"/>
        <end position="576"/>
    </location>
</feature>
<sequence length="649" mass="67918">MGEPFRLADRYELRKVLGRGGMAEVHLAYDARLGREVAVKTLLPELARDPVFLGRFHREAQSAASLNHPAIVAVYDTGENEAGGVTAPYIVMEYVEGATLREALQAGGPPSPQWALEMCAGVLRALDYAHGHGIVHRDIKPANVMLTDAGQVKVMDFGIARAMGEVGMTMTQTSTVIGTAHYFSPEQARGEKVDTRSDLYSTGCLLYELLTARPPFTGDSPVSVAYQHVSEEPPPPSVHAPGIAPDIDAIVLKSLAKERDYRYQSAGEMLADIEAALRGGPVAAVDRPTTALRPGPAPEPVGPRTRPERRAGRRRRGSKAPVILTGLLTVALLAGAVLGGRLLLDDGGDGGADEVETLTVPNMGGMTEAQAQEVAAQAGFTIAEGGSKSCAEDEGTVCETSPAAGEEIDQGQTVTLIMSSGSEPIEVPDVTGDPFQEALTELQDAGFRVAQETEEDADAEPGTVLEQDPGGGEEATPGDTITLTVAAEPETPADPTPDPDPTDGPDEPTDPLTVAVPDVTGRPYDEAEQTLTDAGFAVWWQEAAESTGATPGTVITQDPAGGLLEPGGVVTLTVEPAPVGIEIPDVSGLTYDQAHSIIQGAGFRPLPSSYPDPDLGCQPHDTIGYTVPAAGETAAEGESVYLNCYRPNG</sequence>
<evidence type="ECO:0000256" key="3">
    <source>
        <dbReference type="ARBA" id="ARBA00022679"/>
    </source>
</evidence>
<dbReference type="Pfam" id="PF03793">
    <property type="entry name" value="PASTA"/>
    <property type="match status" value="3"/>
</dbReference>
<keyword evidence="3" id="KW-0808">Transferase</keyword>
<organism evidence="14 15">
    <name type="scientific">Streptomyces litchfieldiae</name>
    <dbReference type="NCBI Taxonomy" id="3075543"/>
    <lineage>
        <taxon>Bacteria</taxon>
        <taxon>Bacillati</taxon>
        <taxon>Actinomycetota</taxon>
        <taxon>Actinomycetes</taxon>
        <taxon>Kitasatosporales</taxon>
        <taxon>Streptomycetaceae</taxon>
        <taxon>Streptomyces</taxon>
    </lineage>
</organism>
<dbReference type="PROSITE" id="PS00108">
    <property type="entry name" value="PROTEIN_KINASE_ST"/>
    <property type="match status" value="1"/>
</dbReference>
<accession>A0ABU2MT62</accession>
<keyword evidence="4" id="KW-0677">Repeat</keyword>
<dbReference type="SMART" id="SM00220">
    <property type="entry name" value="S_TKc"/>
    <property type="match status" value="1"/>
</dbReference>
<name>A0ABU2MT62_9ACTN</name>
<dbReference type="InterPro" id="IPR011009">
    <property type="entry name" value="Kinase-like_dom_sf"/>
</dbReference>
<evidence type="ECO:0000259" key="13">
    <source>
        <dbReference type="PROSITE" id="PS51178"/>
    </source>
</evidence>
<dbReference type="PROSITE" id="PS51178">
    <property type="entry name" value="PASTA"/>
    <property type="match status" value="4"/>
</dbReference>
<keyword evidence="7 10" id="KW-0067">ATP-binding</keyword>
<dbReference type="SUPFAM" id="SSF56112">
    <property type="entry name" value="Protein kinase-like (PK-like)"/>
    <property type="match status" value="1"/>
</dbReference>
<feature type="region of interest" description="Disordered" evidence="11">
    <location>
        <begin position="451"/>
        <end position="514"/>
    </location>
</feature>
<dbReference type="GO" id="GO:0016301">
    <property type="term" value="F:kinase activity"/>
    <property type="evidence" value="ECO:0007669"/>
    <property type="project" value="UniProtKB-KW"/>
</dbReference>
<dbReference type="PROSITE" id="PS50011">
    <property type="entry name" value="PROTEIN_KINASE_DOM"/>
    <property type="match status" value="1"/>
</dbReference>
<evidence type="ECO:0000256" key="1">
    <source>
        <dbReference type="ARBA" id="ARBA00012513"/>
    </source>
</evidence>
<dbReference type="NCBIfam" id="NF033483">
    <property type="entry name" value="PknB_PASTA_kin"/>
    <property type="match status" value="1"/>
</dbReference>
<evidence type="ECO:0000256" key="8">
    <source>
        <dbReference type="ARBA" id="ARBA00047899"/>
    </source>
</evidence>
<comment type="catalytic activity">
    <reaction evidence="8">
        <text>L-threonyl-[protein] + ATP = O-phospho-L-threonyl-[protein] + ADP + H(+)</text>
        <dbReference type="Rhea" id="RHEA:46608"/>
        <dbReference type="Rhea" id="RHEA-COMP:11060"/>
        <dbReference type="Rhea" id="RHEA-COMP:11605"/>
        <dbReference type="ChEBI" id="CHEBI:15378"/>
        <dbReference type="ChEBI" id="CHEBI:30013"/>
        <dbReference type="ChEBI" id="CHEBI:30616"/>
        <dbReference type="ChEBI" id="CHEBI:61977"/>
        <dbReference type="ChEBI" id="CHEBI:456216"/>
        <dbReference type="EC" id="2.7.11.1"/>
    </reaction>
</comment>
<keyword evidence="6 14" id="KW-0418">Kinase</keyword>
<keyword evidence="2" id="KW-0723">Serine/threonine-protein kinase</keyword>
<dbReference type="SUPFAM" id="SSF54184">
    <property type="entry name" value="Penicillin-binding protein 2x (pbp-2x), c-terminal domain"/>
    <property type="match status" value="1"/>
</dbReference>
<dbReference type="PROSITE" id="PS00107">
    <property type="entry name" value="PROTEIN_KINASE_ATP"/>
    <property type="match status" value="1"/>
</dbReference>
<dbReference type="PANTHER" id="PTHR43289">
    <property type="entry name" value="MITOGEN-ACTIVATED PROTEIN KINASE KINASE KINASE 20-RELATED"/>
    <property type="match status" value="1"/>
</dbReference>
<keyword evidence="5 10" id="KW-0547">Nucleotide-binding</keyword>
<evidence type="ECO:0000313" key="15">
    <source>
        <dbReference type="Proteomes" id="UP001183246"/>
    </source>
</evidence>
<feature type="domain" description="PASTA" evidence="13">
    <location>
        <begin position="577"/>
        <end position="649"/>
    </location>
</feature>
<dbReference type="InterPro" id="IPR017441">
    <property type="entry name" value="Protein_kinase_ATP_BS"/>
</dbReference>
<evidence type="ECO:0000256" key="9">
    <source>
        <dbReference type="ARBA" id="ARBA00048679"/>
    </source>
</evidence>
<reference evidence="15" key="1">
    <citation type="submission" date="2023-07" db="EMBL/GenBank/DDBJ databases">
        <title>30 novel species of actinomycetes from the DSMZ collection.</title>
        <authorList>
            <person name="Nouioui I."/>
        </authorList>
    </citation>
    <scope>NUCLEOTIDE SEQUENCE [LARGE SCALE GENOMIC DNA]</scope>
    <source>
        <strain evidence="15">DSM 44938</strain>
    </source>
</reference>
<evidence type="ECO:0000259" key="12">
    <source>
        <dbReference type="PROSITE" id="PS50011"/>
    </source>
</evidence>